<name>A0A7J6N818_PEROL</name>
<accession>A0A7J6N818</accession>
<gene>
    <name evidence="2" type="ORF">FOZ60_010386</name>
    <name evidence="1" type="ORF">FOZ60_014154</name>
</gene>
<dbReference type="EMBL" id="JABANP010000420">
    <property type="protein sequence ID" value="KAF4682591.1"/>
    <property type="molecule type" value="Genomic_DNA"/>
</dbReference>
<sequence length="132" mass="15134">MSVQFGADADAQFSTIDRIGGCIGFDMFDIESEPGAMHVRLLTRCGGFYWTSFQSQQPYPIYRYNASEGAYVIDNSFLDPHKRVHNKDCGRYYRLEESDLLSLRLGYNSYWVTVGGKSLRMSRGTRSCDRQE</sequence>
<dbReference type="EMBL" id="JABANP010000654">
    <property type="protein sequence ID" value="KAF4680053.1"/>
    <property type="molecule type" value="Genomic_DNA"/>
</dbReference>
<comment type="caution">
    <text evidence="1">The sequence shown here is derived from an EMBL/GenBank/DDBJ whole genome shotgun (WGS) entry which is preliminary data.</text>
</comment>
<evidence type="ECO:0000313" key="2">
    <source>
        <dbReference type="EMBL" id="KAF4682591.1"/>
    </source>
</evidence>
<protein>
    <submittedName>
        <fullName evidence="1">Uncharacterized protein</fullName>
    </submittedName>
</protein>
<dbReference type="Proteomes" id="UP000541610">
    <property type="component" value="Unassembled WGS sequence"/>
</dbReference>
<organism evidence="1 3">
    <name type="scientific">Perkinsus olseni</name>
    <name type="common">Perkinsus atlanticus</name>
    <dbReference type="NCBI Taxonomy" id="32597"/>
    <lineage>
        <taxon>Eukaryota</taxon>
        <taxon>Sar</taxon>
        <taxon>Alveolata</taxon>
        <taxon>Perkinsozoa</taxon>
        <taxon>Perkinsea</taxon>
        <taxon>Perkinsida</taxon>
        <taxon>Perkinsidae</taxon>
        <taxon>Perkinsus</taxon>
    </lineage>
</organism>
<reference evidence="1 3" key="1">
    <citation type="submission" date="2020-04" db="EMBL/GenBank/DDBJ databases">
        <title>Perkinsus olseni comparative genomics.</title>
        <authorList>
            <person name="Bogema D.R."/>
        </authorList>
    </citation>
    <scope>NUCLEOTIDE SEQUENCE [LARGE SCALE GENOMIC DNA]</scope>
    <source>
        <strain evidence="1">00978-12</strain>
    </source>
</reference>
<proteinExistence type="predicted"/>
<evidence type="ECO:0000313" key="3">
    <source>
        <dbReference type="Proteomes" id="UP000541610"/>
    </source>
</evidence>
<dbReference type="AlphaFoldDB" id="A0A7J6N818"/>
<evidence type="ECO:0000313" key="1">
    <source>
        <dbReference type="EMBL" id="KAF4680053.1"/>
    </source>
</evidence>